<organism evidence="2 3">
    <name type="scientific">Posidoniimonas polymericola</name>
    <dbReference type="NCBI Taxonomy" id="2528002"/>
    <lineage>
        <taxon>Bacteria</taxon>
        <taxon>Pseudomonadati</taxon>
        <taxon>Planctomycetota</taxon>
        <taxon>Planctomycetia</taxon>
        <taxon>Pirellulales</taxon>
        <taxon>Lacipirellulaceae</taxon>
        <taxon>Posidoniimonas</taxon>
    </lineage>
</organism>
<evidence type="ECO:0000313" key="3">
    <source>
        <dbReference type="Proteomes" id="UP000318478"/>
    </source>
</evidence>
<protein>
    <recommendedName>
        <fullName evidence="4">PEP-CTERM protein-sorting domain-containing protein</fullName>
    </recommendedName>
</protein>
<dbReference type="Proteomes" id="UP000318478">
    <property type="component" value="Unassembled WGS sequence"/>
</dbReference>
<feature type="chain" id="PRO_5023016395" description="PEP-CTERM protein-sorting domain-containing protein" evidence="1">
    <location>
        <begin position="19"/>
        <end position="293"/>
    </location>
</feature>
<reference evidence="2 3" key="1">
    <citation type="submission" date="2019-02" db="EMBL/GenBank/DDBJ databases">
        <title>Deep-cultivation of Planctomycetes and their phenomic and genomic characterization uncovers novel biology.</title>
        <authorList>
            <person name="Wiegand S."/>
            <person name="Jogler M."/>
            <person name="Boedeker C."/>
            <person name="Pinto D."/>
            <person name="Vollmers J."/>
            <person name="Rivas-Marin E."/>
            <person name="Kohn T."/>
            <person name="Peeters S.H."/>
            <person name="Heuer A."/>
            <person name="Rast P."/>
            <person name="Oberbeckmann S."/>
            <person name="Bunk B."/>
            <person name="Jeske O."/>
            <person name="Meyerdierks A."/>
            <person name="Storesund J.E."/>
            <person name="Kallscheuer N."/>
            <person name="Luecker S."/>
            <person name="Lage O.M."/>
            <person name="Pohl T."/>
            <person name="Merkel B.J."/>
            <person name="Hornburger P."/>
            <person name="Mueller R.-W."/>
            <person name="Bruemmer F."/>
            <person name="Labrenz M."/>
            <person name="Spormann A.M."/>
            <person name="Op Den Camp H."/>
            <person name="Overmann J."/>
            <person name="Amann R."/>
            <person name="Jetten M.S.M."/>
            <person name="Mascher T."/>
            <person name="Medema M.H."/>
            <person name="Devos D.P."/>
            <person name="Kaster A.-K."/>
            <person name="Ovreas L."/>
            <person name="Rohde M."/>
            <person name="Galperin M.Y."/>
            <person name="Jogler C."/>
        </authorList>
    </citation>
    <scope>NUCLEOTIDE SEQUENCE [LARGE SCALE GENOMIC DNA]</scope>
    <source>
        <strain evidence="2 3">Pla123a</strain>
    </source>
</reference>
<dbReference type="RefSeq" id="WP_146584078.1">
    <property type="nucleotide sequence ID" value="NZ_SJPO01000001.1"/>
</dbReference>
<dbReference type="InterPro" id="IPR013424">
    <property type="entry name" value="Ice-binding_C"/>
</dbReference>
<comment type="caution">
    <text evidence="2">The sequence shown here is derived from an EMBL/GenBank/DDBJ whole genome shotgun (WGS) entry which is preliminary data.</text>
</comment>
<evidence type="ECO:0000256" key="1">
    <source>
        <dbReference type="SAM" id="SignalP"/>
    </source>
</evidence>
<dbReference type="OrthoDB" id="302643at2"/>
<dbReference type="InterPro" id="IPR036439">
    <property type="entry name" value="Dockerin_dom_sf"/>
</dbReference>
<proteinExistence type="predicted"/>
<dbReference type="GO" id="GO:0000272">
    <property type="term" value="P:polysaccharide catabolic process"/>
    <property type="evidence" value="ECO:0007669"/>
    <property type="project" value="InterPro"/>
</dbReference>
<keyword evidence="1" id="KW-0732">Signal</keyword>
<accession>A0A5C5ZEJ0</accession>
<sequence precursor="true">MKPLVASFLIVLCTAATAPALSVFLSSSATDPSAVDPLIVPENSTADLYVWIRPDAGTKITTAAFDLFAGPWGGLTATGFQVQNPVVEGAAAWQGGIQSGDLPIYGSHIVDGSISVAGDSLGIDASLIGTGLDSREVDGAFLHGVLSLETNSWHAESVITALPSEAAFVVDGQETTSFDNPTFEICTVECVAGWMKGDTNIDGVFNTLDIDPFVQTLTAPEDWKSSHPGVPMEAVADFNLDGKVNTLDIDPFVTIPDHGVRRMAPEPATFALSALAIAGAGGLCRRRSTSGHR</sequence>
<feature type="signal peptide" evidence="1">
    <location>
        <begin position="1"/>
        <end position="18"/>
    </location>
</feature>
<dbReference type="SUPFAM" id="SSF63446">
    <property type="entry name" value="Type I dockerin domain"/>
    <property type="match status" value="1"/>
</dbReference>
<keyword evidence="3" id="KW-1185">Reference proteome</keyword>
<evidence type="ECO:0000313" key="2">
    <source>
        <dbReference type="EMBL" id="TWT85849.1"/>
    </source>
</evidence>
<dbReference type="EMBL" id="SJPO01000001">
    <property type="protein sequence ID" value="TWT85849.1"/>
    <property type="molecule type" value="Genomic_DNA"/>
</dbReference>
<dbReference type="AlphaFoldDB" id="A0A5C5ZEJ0"/>
<gene>
    <name evidence="2" type="ORF">Pla123a_06560</name>
</gene>
<dbReference type="NCBIfam" id="TIGR02595">
    <property type="entry name" value="PEP_CTERM"/>
    <property type="match status" value="1"/>
</dbReference>
<name>A0A5C5ZEJ0_9BACT</name>
<evidence type="ECO:0008006" key="4">
    <source>
        <dbReference type="Google" id="ProtNLM"/>
    </source>
</evidence>
<dbReference type="Gene3D" id="1.10.1330.10">
    <property type="entry name" value="Dockerin domain"/>
    <property type="match status" value="1"/>
</dbReference>